<feature type="transmembrane region" description="Helical" evidence="1">
    <location>
        <begin position="88"/>
        <end position="105"/>
    </location>
</feature>
<keyword evidence="1" id="KW-0812">Transmembrane</keyword>
<gene>
    <name evidence="2" type="ORF">IAC85_01835</name>
</gene>
<evidence type="ECO:0000313" key="2">
    <source>
        <dbReference type="EMBL" id="HIQ64457.1"/>
    </source>
</evidence>
<dbReference type="AlphaFoldDB" id="A0A9D0YYJ4"/>
<reference evidence="2" key="2">
    <citation type="journal article" date="2021" name="PeerJ">
        <title>Extensive microbial diversity within the chicken gut microbiome revealed by metagenomics and culture.</title>
        <authorList>
            <person name="Gilroy R."/>
            <person name="Ravi A."/>
            <person name="Getino M."/>
            <person name="Pursley I."/>
            <person name="Horton D.L."/>
            <person name="Alikhan N.F."/>
            <person name="Baker D."/>
            <person name="Gharbi K."/>
            <person name="Hall N."/>
            <person name="Watson M."/>
            <person name="Adriaenssens E.M."/>
            <person name="Foster-Nyarko E."/>
            <person name="Jarju S."/>
            <person name="Secka A."/>
            <person name="Antonio M."/>
            <person name="Oren A."/>
            <person name="Chaudhuri R.R."/>
            <person name="La Ragione R."/>
            <person name="Hildebrand F."/>
            <person name="Pallen M.J."/>
        </authorList>
    </citation>
    <scope>NUCLEOTIDE SEQUENCE</scope>
    <source>
        <strain evidence="2">CHK165-10780</strain>
    </source>
</reference>
<dbReference type="Proteomes" id="UP000886725">
    <property type="component" value="Unassembled WGS sequence"/>
</dbReference>
<evidence type="ECO:0000313" key="3">
    <source>
        <dbReference type="Proteomes" id="UP000886725"/>
    </source>
</evidence>
<proteinExistence type="predicted"/>
<name>A0A9D0YYJ4_9FIRM</name>
<reference evidence="2" key="1">
    <citation type="submission" date="2020-10" db="EMBL/GenBank/DDBJ databases">
        <authorList>
            <person name="Gilroy R."/>
        </authorList>
    </citation>
    <scope>NUCLEOTIDE SEQUENCE</scope>
    <source>
        <strain evidence="2">CHK165-10780</strain>
    </source>
</reference>
<keyword evidence="1" id="KW-0472">Membrane</keyword>
<dbReference type="EMBL" id="DVFU01000036">
    <property type="protein sequence ID" value="HIQ64457.1"/>
    <property type="molecule type" value="Genomic_DNA"/>
</dbReference>
<feature type="transmembrane region" description="Helical" evidence="1">
    <location>
        <begin position="63"/>
        <end position="82"/>
    </location>
</feature>
<organism evidence="2 3">
    <name type="scientific">Candidatus Faecenecus gallistercoris</name>
    <dbReference type="NCBI Taxonomy" id="2840793"/>
    <lineage>
        <taxon>Bacteria</taxon>
        <taxon>Bacillati</taxon>
        <taxon>Bacillota</taxon>
        <taxon>Bacillota incertae sedis</taxon>
        <taxon>Candidatus Faecenecus</taxon>
    </lineage>
</organism>
<feature type="transmembrane region" description="Helical" evidence="1">
    <location>
        <begin position="112"/>
        <end position="138"/>
    </location>
</feature>
<feature type="transmembrane region" description="Helical" evidence="1">
    <location>
        <begin position="34"/>
        <end position="51"/>
    </location>
</feature>
<feature type="transmembrane region" description="Helical" evidence="1">
    <location>
        <begin position="150"/>
        <end position="169"/>
    </location>
</feature>
<accession>A0A9D0YYJ4</accession>
<keyword evidence="1" id="KW-1133">Transmembrane helix</keyword>
<comment type="caution">
    <text evidence="2">The sequence shown here is derived from an EMBL/GenBank/DDBJ whole genome shotgun (WGS) entry which is preliminary data.</text>
</comment>
<feature type="transmembrane region" description="Helical" evidence="1">
    <location>
        <begin position="7"/>
        <end position="28"/>
    </location>
</feature>
<sequence>MNYKLANFSLSFFLSRSLFSLLGLSLLIQLDSSMAIVDIVIGTIFGILFLKTLPTLPQMMQQILGFLLALVGTILFAFTLHLSISKDTSMVILLAIILVATFYFSKSRHEQIGYFAGSLFLVTLILTVITWIGLIPNIHIEFLSGFQTDSILFGSILYFLMSTLPLLLLKKEERNITAYVSASLLHLITTLFVFFTLGMTLSSFYPLPNFVMLSEIEYLEVIRRIDSFLFFPDLCAGVILLTYSYHTVRGVMQTSNYPKTQV</sequence>
<protein>
    <submittedName>
        <fullName evidence="2">Uncharacterized protein</fullName>
    </submittedName>
</protein>
<feature type="transmembrane region" description="Helical" evidence="1">
    <location>
        <begin position="176"/>
        <end position="205"/>
    </location>
</feature>
<evidence type="ECO:0000256" key="1">
    <source>
        <dbReference type="SAM" id="Phobius"/>
    </source>
</evidence>
<feature type="transmembrane region" description="Helical" evidence="1">
    <location>
        <begin position="225"/>
        <end position="245"/>
    </location>
</feature>